<reference evidence="14 15" key="1">
    <citation type="journal article" date="2012" name="Science">
        <title>The Paleozoic origin of enzymatic lignin decomposition reconstructed from 31 fungal genomes.</title>
        <authorList>
            <person name="Floudas D."/>
            <person name="Binder M."/>
            <person name="Riley R."/>
            <person name="Barry K."/>
            <person name="Blanchette R.A."/>
            <person name="Henrissat B."/>
            <person name="Martinez A.T."/>
            <person name="Otillar R."/>
            <person name="Spatafora J.W."/>
            <person name="Yadav J.S."/>
            <person name="Aerts A."/>
            <person name="Benoit I."/>
            <person name="Boyd A."/>
            <person name="Carlson A."/>
            <person name="Copeland A."/>
            <person name="Coutinho P.M."/>
            <person name="de Vries R.P."/>
            <person name="Ferreira P."/>
            <person name="Findley K."/>
            <person name="Foster B."/>
            <person name="Gaskell J."/>
            <person name="Glotzer D."/>
            <person name="Gorecki P."/>
            <person name="Heitman J."/>
            <person name="Hesse C."/>
            <person name="Hori C."/>
            <person name="Igarashi K."/>
            <person name="Jurgens J.A."/>
            <person name="Kallen N."/>
            <person name="Kersten P."/>
            <person name="Kohler A."/>
            <person name="Kuees U."/>
            <person name="Kumar T.K.A."/>
            <person name="Kuo A."/>
            <person name="LaButti K."/>
            <person name="Larrondo L.F."/>
            <person name="Lindquist E."/>
            <person name="Ling A."/>
            <person name="Lombard V."/>
            <person name="Lucas S."/>
            <person name="Lundell T."/>
            <person name="Martin R."/>
            <person name="McLaughlin D.J."/>
            <person name="Morgenstern I."/>
            <person name="Morin E."/>
            <person name="Murat C."/>
            <person name="Nagy L.G."/>
            <person name="Nolan M."/>
            <person name="Ohm R.A."/>
            <person name="Patyshakuliyeva A."/>
            <person name="Rokas A."/>
            <person name="Ruiz-Duenas F.J."/>
            <person name="Sabat G."/>
            <person name="Salamov A."/>
            <person name="Samejima M."/>
            <person name="Schmutz J."/>
            <person name="Slot J.C."/>
            <person name="St John F."/>
            <person name="Stenlid J."/>
            <person name="Sun H."/>
            <person name="Sun S."/>
            <person name="Syed K."/>
            <person name="Tsang A."/>
            <person name="Wiebenga A."/>
            <person name="Young D."/>
            <person name="Pisabarro A."/>
            <person name="Eastwood D.C."/>
            <person name="Martin F."/>
            <person name="Cullen D."/>
            <person name="Grigoriev I.V."/>
            <person name="Hibbett D.S."/>
        </authorList>
    </citation>
    <scope>NUCLEOTIDE SEQUENCE</scope>
    <source>
        <strain evidence="15">FP-58527</strain>
    </source>
</reference>
<dbReference type="GO" id="GO:0005789">
    <property type="term" value="C:endoplasmic reticulum membrane"/>
    <property type="evidence" value="ECO:0007669"/>
    <property type="project" value="UniProtKB-SubCell"/>
</dbReference>
<comment type="similarity">
    <text evidence="3">Belongs to the ATG2 family.</text>
</comment>
<evidence type="ECO:0000256" key="12">
    <source>
        <dbReference type="ARBA" id="ARBA00024631"/>
    </source>
</evidence>
<keyword evidence="9" id="KW-0472">Membrane</keyword>
<feature type="region of interest" description="Disordered" evidence="13">
    <location>
        <begin position="1117"/>
        <end position="1137"/>
    </location>
</feature>
<dbReference type="HOGENOM" id="CLU_000795_0_0_1"/>
<protein>
    <recommendedName>
        <fullName evidence="4">Autophagy-related protein 2</fullName>
    </recommendedName>
</protein>
<feature type="region of interest" description="Disordered" evidence="13">
    <location>
        <begin position="676"/>
        <end position="746"/>
    </location>
</feature>
<comment type="catalytic activity">
    <reaction evidence="10">
        <text>a 1,2-diacyl-sn-glycero-3-phospho-L-serine(in) = a 1,2-diacyl-sn-glycero-3-phospho-L-serine(out)</text>
        <dbReference type="Rhea" id="RHEA:38663"/>
        <dbReference type="ChEBI" id="CHEBI:57262"/>
    </reaction>
</comment>
<feature type="region of interest" description="Disordered" evidence="13">
    <location>
        <begin position="1517"/>
        <end position="1538"/>
    </location>
</feature>
<evidence type="ECO:0000256" key="8">
    <source>
        <dbReference type="ARBA" id="ARBA00023055"/>
    </source>
</evidence>
<dbReference type="InParanoid" id="S8E008"/>
<dbReference type="GO" id="GO:0006869">
    <property type="term" value="P:lipid transport"/>
    <property type="evidence" value="ECO:0007669"/>
    <property type="project" value="UniProtKB-KW"/>
</dbReference>
<accession>S8E008</accession>
<feature type="compositionally biased region" description="Basic and acidic residues" evidence="13">
    <location>
        <begin position="571"/>
        <end position="582"/>
    </location>
</feature>
<evidence type="ECO:0000256" key="2">
    <source>
        <dbReference type="ARBA" id="ARBA00004623"/>
    </source>
</evidence>
<organism evidence="14 15">
    <name type="scientific">Fomitopsis schrenkii</name>
    <name type="common">Brown rot fungus</name>
    <dbReference type="NCBI Taxonomy" id="2126942"/>
    <lineage>
        <taxon>Eukaryota</taxon>
        <taxon>Fungi</taxon>
        <taxon>Dikarya</taxon>
        <taxon>Basidiomycota</taxon>
        <taxon>Agaricomycotina</taxon>
        <taxon>Agaricomycetes</taxon>
        <taxon>Polyporales</taxon>
        <taxon>Fomitopsis</taxon>
    </lineage>
</organism>
<feature type="compositionally biased region" description="Pro residues" evidence="13">
    <location>
        <begin position="373"/>
        <end position="387"/>
    </location>
</feature>
<feature type="region of interest" description="Disordered" evidence="13">
    <location>
        <begin position="565"/>
        <end position="591"/>
    </location>
</feature>
<gene>
    <name evidence="14" type="ORF">FOMPIDRAFT_1051400</name>
</gene>
<dbReference type="GO" id="GO:0000422">
    <property type="term" value="P:autophagy of mitochondrion"/>
    <property type="evidence" value="ECO:0007669"/>
    <property type="project" value="TreeGrafter"/>
</dbReference>
<comment type="subcellular location">
    <subcellularLocation>
        <location evidence="1">Endoplasmic reticulum membrane</location>
        <topology evidence="1">Peripheral membrane protein</topology>
    </subcellularLocation>
    <subcellularLocation>
        <location evidence="2">Preautophagosomal structure membrane</location>
        <topology evidence="2">Peripheral membrane protein</topology>
    </subcellularLocation>
</comment>
<name>S8E008_FOMSC</name>
<comment type="catalytic activity">
    <reaction evidence="11">
        <text>a 1,2-diacyl-sn-glycero-3-phosphoethanolamine(in) = a 1,2-diacyl-sn-glycero-3-phosphoethanolamine(out)</text>
        <dbReference type="Rhea" id="RHEA:38895"/>
        <dbReference type="ChEBI" id="CHEBI:64612"/>
    </reaction>
</comment>
<evidence type="ECO:0000256" key="10">
    <source>
        <dbReference type="ARBA" id="ARBA00024479"/>
    </source>
</evidence>
<dbReference type="Pfam" id="PF13329">
    <property type="entry name" value="ATG2_CAD"/>
    <property type="match status" value="2"/>
</dbReference>
<feature type="region of interest" description="Disordered" evidence="13">
    <location>
        <begin position="1678"/>
        <end position="1711"/>
    </location>
</feature>
<feature type="region of interest" description="Disordered" evidence="13">
    <location>
        <begin position="276"/>
        <end position="320"/>
    </location>
</feature>
<dbReference type="PANTHER" id="PTHR13190:SF1">
    <property type="entry name" value="AUTOPHAGY-RELATED 2, ISOFORM A"/>
    <property type="match status" value="1"/>
</dbReference>
<evidence type="ECO:0000256" key="13">
    <source>
        <dbReference type="SAM" id="MobiDB-lite"/>
    </source>
</evidence>
<evidence type="ECO:0000256" key="1">
    <source>
        <dbReference type="ARBA" id="ARBA00004406"/>
    </source>
</evidence>
<keyword evidence="5" id="KW-0813">Transport</keyword>
<dbReference type="GO" id="GO:0000045">
    <property type="term" value="P:autophagosome assembly"/>
    <property type="evidence" value="ECO:0007669"/>
    <property type="project" value="TreeGrafter"/>
</dbReference>
<sequence>MSWWSSWLPSLPTIDLSLPTGIQRRFISFALKRSLGHLLKPGQLDLQQVDSQIGSGYVQIRDLELNNDAINSLISGLPLQLHDGSIGKVTARIPWPNPLTSTIGLSVESPHLTFYLAPQASDINASHIDLAESVVSVAESFIHEELNPADEAALRESMHSGGRSPFRDGDDMLPGGLDPFMSDEELSQSEMEPPGVSIFATLLEKLLARFAFDADDVKVTIVNPHQASFTLSIAQVCYGTETNASVDAGSSNREAQGTTRAVTVNGVTVTTRCLCPTSPARTPTQQHSAPLTRAPSVATIASPPSPPTPPSPQSDSSDMDEDTQLMMSQSIAVLPPRPVSPATSVASSMYQSAVSTSPVISSLPPDDVVLCPEPSPRPASPRRPPPVASIQEVEDETVVSFGADPISIRLYTPAPASTPSPATGGSTSSRPSEGSKSSRRRGSNARVVEDKLRVNVDVGVVALALNARYVRNILDIADIWALHSPPPARPASSDSTATGQPAIPALDVQFRLRGAVLLLLSPSSTPPQTDTRGLSDFFARPLVPPKIPHGYVRAHLEELSISASVSPAPAERGDSARVQDRRRTSKSHSESNVNLSVNLTLTELSVFAFLLQPNHDAPGTPAELYAYSIVITDPNLRSQYPRDHSNTPSPDVHNTLMPTFEVVDWTDPSRRSASAKLSIWRSKAAQQHQQSRTDSPGPRSPPRAQRGVPSSASPPTPRAMPRFLSTSPGQVGIGRPSLASGGVPLRPPGPAIVARIRSHSVHKEESPEIEVSFEPLHVYVDLGLVLGRQAGREESATMAFLKEVTTPSRSVFDQSRASLLRSREAESDIEDDADTPPATPRAGMDFGVRSAQEQEEERRRLEQLVLDDLDLGYDYRQRPKREDPAVERVKDWRKPRTHRNRGQVHTISVKFPVIRVQIRDTPPSSAQRSGALILDLYDLQVSPGKPAQPQAARFAPTDDAYFATGGRTLKDGDNTLVHAQCQRVVVAYAPVASTKAVAIVSLGPSRRSDSAGDATRFGSASPDASVVETSIRPSLQIRRSSVVSSLEPTSTVHSLVVATEIPSIHVELSKSTLDGLQFWADDLTCLLDAAFGEPALLDTDTERADSRDSSMIGSRYFAKSRSGSSQAESGSLASKPPEASTEIALKVTIGEGSVRLFVPRSDEGVPTVRPFDLSVNDVDMLVELKPEGKDETVLTVGIRDISVKEITKSGSTASILALTQPFSLVSAQQSAVKVRFISLVVPGTTAKESRVKLTLRGITFTAHPDFAWTSDLAVFAKAPPGAFDSVVPSERTRLSIKVVDTSLHALCPTYTGALVPYIEELDFSTVIEGSSLEFTFLLDVPSLSLLLVDDVHAVPRQLDGAKTGHTTSKSSGLEYWKRAGFALLAELVNLKLRFSRLTDADISETRVSVSQGALGLHLCADTISALTAFISDFTSIFASPPDAQLPPKKRNEPTRLSEAADPSRGLLASLDEHAFRQLPEVGSAPDMIYDDLPTNPDYLDESFGAAAGLRELDDDEFDESDVNPLTTVGDDIDDRGNTSAYGGETIRMLRPEGLQIVEHYFDTMTPDSVDGDNSYGETTLRVRLHNCEATLFLYDGYDWIRTRRIIEEEQKEMRKKLAKIRQLVASGQTPDPSVEETNTLLFNSVYIGLEHDVDELEPGALIAAIDEELNEELETASQSSWQSLKPQTVHNSPGRGTVAQGRTRRKRTTRSRGPSIEFRFMGLNAEIDKYIPAAELVSRTLVTMEDVEILDHIKTSTWKKFLTSSRSDSRGNIRETGSNMVRVELRTLHPVLNHPSEEARLRAKILPLRLHVDQDALDFLKKFFSFKDPESAPTQPTDPEDQIYFQQAEVFPVDIKLDYKPRRVDYRALRDGRTIELMNFFHFDGAEMTLRHITLTGIAGWPRLFDLLNDLWTPDVKATQLVDVISGVSPIRSVVNVGSGVADLVLLPIAQYKKDGRVVRGLQKGTTAFVKSTAMEAIKLGARLATGTQVILEQAENVIGGQFKDPITAETVPGSPFLDELGGQLGDEEEGDLISRYADQPMNVQEGMRSAYRSLRRNLNSAAQTILAVPMEVYERSGSEGPVRAVVRAVPIAVLKPMIGASEAVRETLLGLHNQLDPNARYENEAKYKQR</sequence>
<dbReference type="InterPro" id="IPR026849">
    <property type="entry name" value="ATG2"/>
</dbReference>
<comment type="catalytic activity">
    <reaction evidence="12">
        <text>a 1,2-diacyl-sn-glycero-3-phosphocholine(in) = a 1,2-diacyl-sn-glycero-3-phosphocholine(out)</text>
        <dbReference type="Rhea" id="RHEA:38571"/>
        <dbReference type="ChEBI" id="CHEBI:57643"/>
    </reaction>
</comment>
<evidence type="ECO:0000313" key="15">
    <source>
        <dbReference type="Proteomes" id="UP000015241"/>
    </source>
</evidence>
<dbReference type="GO" id="GO:0043495">
    <property type="term" value="F:protein-membrane adaptor activity"/>
    <property type="evidence" value="ECO:0007669"/>
    <property type="project" value="TreeGrafter"/>
</dbReference>
<keyword evidence="15" id="KW-1185">Reference proteome</keyword>
<evidence type="ECO:0000256" key="6">
    <source>
        <dbReference type="ARBA" id="ARBA00022824"/>
    </source>
</evidence>
<dbReference type="GO" id="GO:0032266">
    <property type="term" value="F:phosphatidylinositol-3-phosphate binding"/>
    <property type="evidence" value="ECO:0007669"/>
    <property type="project" value="TreeGrafter"/>
</dbReference>
<keyword evidence="8" id="KW-0445">Lipid transport</keyword>
<dbReference type="GO" id="GO:0061723">
    <property type="term" value="P:glycophagy"/>
    <property type="evidence" value="ECO:0007669"/>
    <property type="project" value="TreeGrafter"/>
</dbReference>
<dbReference type="GO" id="GO:0061709">
    <property type="term" value="P:reticulophagy"/>
    <property type="evidence" value="ECO:0007669"/>
    <property type="project" value="TreeGrafter"/>
</dbReference>
<feature type="region of interest" description="Disordered" evidence="13">
    <location>
        <begin position="811"/>
        <end position="845"/>
    </location>
</feature>
<feature type="compositionally biased region" description="Low complexity" evidence="13">
    <location>
        <begin position="1120"/>
        <end position="1134"/>
    </location>
</feature>
<dbReference type="eggNOG" id="KOG2993">
    <property type="taxonomic scope" value="Eukaryota"/>
</dbReference>
<dbReference type="GO" id="GO:0034727">
    <property type="term" value="P:piecemeal microautophagy of the nucleus"/>
    <property type="evidence" value="ECO:0007669"/>
    <property type="project" value="TreeGrafter"/>
</dbReference>
<dbReference type="STRING" id="743788.S8E008"/>
<feature type="compositionally biased region" description="Polar residues" evidence="13">
    <location>
        <begin position="684"/>
        <end position="694"/>
    </location>
</feature>
<evidence type="ECO:0000256" key="11">
    <source>
        <dbReference type="ARBA" id="ARBA00024615"/>
    </source>
</evidence>
<dbReference type="GO" id="GO:0061908">
    <property type="term" value="C:phagophore"/>
    <property type="evidence" value="ECO:0007669"/>
    <property type="project" value="TreeGrafter"/>
</dbReference>
<keyword evidence="7" id="KW-0072">Autophagy</keyword>
<feature type="compositionally biased region" description="Low complexity" evidence="13">
    <location>
        <begin position="412"/>
        <end position="435"/>
    </location>
</feature>
<feature type="region of interest" description="Disordered" evidence="13">
    <location>
        <begin position="410"/>
        <end position="445"/>
    </location>
</feature>
<proteinExistence type="inferred from homology"/>
<feature type="compositionally biased region" description="Polar residues" evidence="13">
    <location>
        <begin position="1678"/>
        <end position="1691"/>
    </location>
</feature>
<feature type="compositionally biased region" description="Pro residues" evidence="13">
    <location>
        <begin position="303"/>
        <end position="312"/>
    </location>
</feature>
<evidence type="ECO:0000256" key="5">
    <source>
        <dbReference type="ARBA" id="ARBA00022448"/>
    </source>
</evidence>
<evidence type="ECO:0000256" key="3">
    <source>
        <dbReference type="ARBA" id="ARBA00009714"/>
    </source>
</evidence>
<feature type="region of interest" description="Disordered" evidence="13">
    <location>
        <begin position="1441"/>
        <end position="1461"/>
    </location>
</feature>
<keyword evidence="6" id="KW-0256">Endoplasmic reticulum</keyword>
<feature type="compositionally biased region" description="Polar residues" evidence="13">
    <location>
        <begin position="279"/>
        <end position="289"/>
    </location>
</feature>
<evidence type="ECO:0000313" key="14">
    <source>
        <dbReference type="EMBL" id="EPS98556.1"/>
    </source>
</evidence>
<dbReference type="GO" id="GO:0034045">
    <property type="term" value="C:phagophore assembly site membrane"/>
    <property type="evidence" value="ECO:0007669"/>
    <property type="project" value="UniProtKB-SubCell"/>
</dbReference>
<dbReference type="OrthoDB" id="18982at2759"/>
<dbReference type="Proteomes" id="UP000015241">
    <property type="component" value="Unassembled WGS sequence"/>
</dbReference>
<feature type="region of interest" description="Disordered" evidence="13">
    <location>
        <begin position="357"/>
        <end position="389"/>
    </location>
</feature>
<evidence type="ECO:0000256" key="4">
    <source>
        <dbReference type="ARBA" id="ARBA00018070"/>
    </source>
</evidence>
<evidence type="ECO:0000256" key="7">
    <source>
        <dbReference type="ARBA" id="ARBA00023006"/>
    </source>
</evidence>
<evidence type="ECO:0000256" key="9">
    <source>
        <dbReference type="ARBA" id="ARBA00023136"/>
    </source>
</evidence>
<dbReference type="EMBL" id="KE504164">
    <property type="protein sequence ID" value="EPS98556.1"/>
    <property type="molecule type" value="Genomic_DNA"/>
</dbReference>
<dbReference type="PANTHER" id="PTHR13190">
    <property type="entry name" value="AUTOPHAGY-RELATED 2, ISOFORM A"/>
    <property type="match status" value="1"/>
</dbReference>